<gene>
    <name evidence="2" type="ORF">BT67DRAFT_388214</name>
</gene>
<keyword evidence="3" id="KW-1185">Reference proteome</keyword>
<dbReference type="Proteomes" id="UP001304895">
    <property type="component" value="Unassembled WGS sequence"/>
</dbReference>
<evidence type="ECO:0000313" key="3">
    <source>
        <dbReference type="Proteomes" id="UP001304895"/>
    </source>
</evidence>
<dbReference type="AlphaFoldDB" id="A0AAN6UEB0"/>
<dbReference type="EMBL" id="MU853425">
    <property type="protein sequence ID" value="KAK4131385.1"/>
    <property type="molecule type" value="Genomic_DNA"/>
</dbReference>
<keyword evidence="1" id="KW-0732">Signal</keyword>
<sequence length="224" mass="22700">MRALWLLVAAHVGARAQTPAETESRTNLVPTAIRKMPPDQGAKFHPEYYAFAAPAVHAATPPTPLAAIAARRAHDADDARRLAANASAELSLRPPFVVLSDPEAEHSASKQRSSPPTAWDRFRRAASALALLDKRQWSCPSGTSSCAAIGYPNSCCSKDEACMAVPDTGLGPVGCCPSGATCGGGVASCGGGSTACGSDVGGGCCIPGFVCGGVGCKPPPPPSS</sequence>
<protein>
    <submittedName>
        <fullName evidence="2">Uncharacterized protein</fullName>
    </submittedName>
</protein>
<proteinExistence type="predicted"/>
<accession>A0AAN6UEB0</accession>
<reference evidence="2" key="1">
    <citation type="journal article" date="2023" name="Mol. Phylogenet. Evol.">
        <title>Genome-scale phylogeny and comparative genomics of the fungal order Sordariales.</title>
        <authorList>
            <person name="Hensen N."/>
            <person name="Bonometti L."/>
            <person name="Westerberg I."/>
            <person name="Brannstrom I.O."/>
            <person name="Guillou S."/>
            <person name="Cros-Aarteil S."/>
            <person name="Calhoun S."/>
            <person name="Haridas S."/>
            <person name="Kuo A."/>
            <person name="Mondo S."/>
            <person name="Pangilinan J."/>
            <person name="Riley R."/>
            <person name="LaButti K."/>
            <person name="Andreopoulos B."/>
            <person name="Lipzen A."/>
            <person name="Chen C."/>
            <person name="Yan M."/>
            <person name="Daum C."/>
            <person name="Ng V."/>
            <person name="Clum A."/>
            <person name="Steindorff A."/>
            <person name="Ohm R.A."/>
            <person name="Martin F."/>
            <person name="Silar P."/>
            <person name="Natvig D.O."/>
            <person name="Lalanne C."/>
            <person name="Gautier V."/>
            <person name="Ament-Velasquez S.L."/>
            <person name="Kruys A."/>
            <person name="Hutchinson M.I."/>
            <person name="Powell A.J."/>
            <person name="Barry K."/>
            <person name="Miller A.N."/>
            <person name="Grigoriev I.V."/>
            <person name="Debuchy R."/>
            <person name="Gladieux P."/>
            <person name="Hiltunen Thoren M."/>
            <person name="Johannesson H."/>
        </authorList>
    </citation>
    <scope>NUCLEOTIDE SEQUENCE</scope>
    <source>
        <strain evidence="2">CBS 123565</strain>
    </source>
</reference>
<feature type="chain" id="PRO_5042865727" evidence="1">
    <location>
        <begin position="17"/>
        <end position="224"/>
    </location>
</feature>
<name>A0AAN6UEB0_9PEZI</name>
<feature type="signal peptide" evidence="1">
    <location>
        <begin position="1"/>
        <end position="16"/>
    </location>
</feature>
<dbReference type="PANTHER" id="PTHR39599">
    <property type="entry name" value="GPI-ANCHORED PROTEIN (EUROFUNG)-RELATED-RELATED"/>
    <property type="match status" value="1"/>
</dbReference>
<evidence type="ECO:0000256" key="1">
    <source>
        <dbReference type="SAM" id="SignalP"/>
    </source>
</evidence>
<organism evidence="2 3">
    <name type="scientific">Trichocladium antarcticum</name>
    <dbReference type="NCBI Taxonomy" id="1450529"/>
    <lineage>
        <taxon>Eukaryota</taxon>
        <taxon>Fungi</taxon>
        <taxon>Dikarya</taxon>
        <taxon>Ascomycota</taxon>
        <taxon>Pezizomycotina</taxon>
        <taxon>Sordariomycetes</taxon>
        <taxon>Sordariomycetidae</taxon>
        <taxon>Sordariales</taxon>
        <taxon>Chaetomiaceae</taxon>
        <taxon>Trichocladium</taxon>
    </lineage>
</organism>
<reference evidence="2" key="2">
    <citation type="submission" date="2023-05" db="EMBL/GenBank/DDBJ databases">
        <authorList>
            <consortium name="Lawrence Berkeley National Laboratory"/>
            <person name="Steindorff A."/>
            <person name="Hensen N."/>
            <person name="Bonometti L."/>
            <person name="Westerberg I."/>
            <person name="Brannstrom I.O."/>
            <person name="Guillou S."/>
            <person name="Cros-Aarteil S."/>
            <person name="Calhoun S."/>
            <person name="Haridas S."/>
            <person name="Kuo A."/>
            <person name="Mondo S."/>
            <person name="Pangilinan J."/>
            <person name="Riley R."/>
            <person name="Labutti K."/>
            <person name="Andreopoulos B."/>
            <person name="Lipzen A."/>
            <person name="Chen C."/>
            <person name="Yanf M."/>
            <person name="Daum C."/>
            <person name="Ng V."/>
            <person name="Clum A."/>
            <person name="Ohm R."/>
            <person name="Martin F."/>
            <person name="Silar P."/>
            <person name="Natvig D."/>
            <person name="Lalanne C."/>
            <person name="Gautier V."/>
            <person name="Ament-Velasquez S.L."/>
            <person name="Kruys A."/>
            <person name="Hutchinson M.I."/>
            <person name="Powell A.J."/>
            <person name="Barry K."/>
            <person name="Miller A.N."/>
            <person name="Grigoriev I.V."/>
            <person name="Debuchy R."/>
            <person name="Gladieux P."/>
            <person name="Thoren M.H."/>
            <person name="Johannesson H."/>
        </authorList>
    </citation>
    <scope>NUCLEOTIDE SEQUENCE</scope>
    <source>
        <strain evidence="2">CBS 123565</strain>
    </source>
</reference>
<dbReference type="PANTHER" id="PTHR39599:SF2">
    <property type="entry name" value="ANCHORED PROTEIN, PUTATIVE (AFU_ORTHOLOGUE AFUA_1G09650)-RELATED"/>
    <property type="match status" value="1"/>
</dbReference>
<comment type="caution">
    <text evidence="2">The sequence shown here is derived from an EMBL/GenBank/DDBJ whole genome shotgun (WGS) entry which is preliminary data.</text>
</comment>
<evidence type="ECO:0000313" key="2">
    <source>
        <dbReference type="EMBL" id="KAK4131385.1"/>
    </source>
</evidence>